<evidence type="ECO:0000313" key="3">
    <source>
        <dbReference type="Proteomes" id="UP000187209"/>
    </source>
</evidence>
<evidence type="ECO:0000256" key="1">
    <source>
        <dbReference type="SAM" id="MobiDB-lite"/>
    </source>
</evidence>
<reference evidence="2 3" key="1">
    <citation type="submission" date="2016-11" db="EMBL/GenBank/DDBJ databases">
        <title>The macronuclear genome of Stentor coeruleus: a giant cell with tiny introns.</title>
        <authorList>
            <person name="Slabodnick M."/>
            <person name="Ruby J.G."/>
            <person name="Reiff S.B."/>
            <person name="Swart E.C."/>
            <person name="Gosai S."/>
            <person name="Prabakaran S."/>
            <person name="Witkowska E."/>
            <person name="Larue G.E."/>
            <person name="Fisher S."/>
            <person name="Freeman R.M."/>
            <person name="Gunawardena J."/>
            <person name="Chu W."/>
            <person name="Stover N.A."/>
            <person name="Gregory B.D."/>
            <person name="Nowacki M."/>
            <person name="Derisi J."/>
            <person name="Roy S.W."/>
            <person name="Marshall W.F."/>
            <person name="Sood P."/>
        </authorList>
    </citation>
    <scope>NUCLEOTIDE SEQUENCE [LARGE SCALE GENOMIC DNA]</scope>
    <source>
        <strain evidence="2">WM001</strain>
    </source>
</reference>
<gene>
    <name evidence="2" type="ORF">SteCoe_21988</name>
</gene>
<comment type="caution">
    <text evidence="2">The sequence shown here is derived from an EMBL/GenBank/DDBJ whole genome shotgun (WGS) entry which is preliminary data.</text>
</comment>
<name>A0A1R2BN84_9CILI</name>
<protein>
    <submittedName>
        <fullName evidence="2">Uncharacterized protein</fullName>
    </submittedName>
</protein>
<feature type="compositionally biased region" description="Basic and acidic residues" evidence="1">
    <location>
        <begin position="1"/>
        <end position="14"/>
    </location>
</feature>
<proteinExistence type="predicted"/>
<evidence type="ECO:0000313" key="2">
    <source>
        <dbReference type="EMBL" id="OMJ78228.1"/>
    </source>
</evidence>
<dbReference type="Proteomes" id="UP000187209">
    <property type="component" value="Unassembled WGS sequence"/>
</dbReference>
<keyword evidence="3" id="KW-1185">Reference proteome</keyword>
<sequence length="97" mass="10668">MTSKSAKENLDPNKKLPPLGNKNIIPRIHLEKLKNQESPPKSYPESFVSINLYSSKSPSSYRDACSKPSETVVENTGIQRGYFCSGCAIGTNECAVF</sequence>
<accession>A0A1R2BN84</accession>
<feature type="region of interest" description="Disordered" evidence="1">
    <location>
        <begin position="1"/>
        <end position="22"/>
    </location>
</feature>
<dbReference type="AlphaFoldDB" id="A0A1R2BN84"/>
<organism evidence="2 3">
    <name type="scientific">Stentor coeruleus</name>
    <dbReference type="NCBI Taxonomy" id="5963"/>
    <lineage>
        <taxon>Eukaryota</taxon>
        <taxon>Sar</taxon>
        <taxon>Alveolata</taxon>
        <taxon>Ciliophora</taxon>
        <taxon>Postciliodesmatophora</taxon>
        <taxon>Heterotrichea</taxon>
        <taxon>Heterotrichida</taxon>
        <taxon>Stentoridae</taxon>
        <taxon>Stentor</taxon>
    </lineage>
</organism>
<dbReference type="EMBL" id="MPUH01000532">
    <property type="protein sequence ID" value="OMJ78228.1"/>
    <property type="molecule type" value="Genomic_DNA"/>
</dbReference>